<protein>
    <submittedName>
        <fullName evidence="3">Uncharacterized protein</fullName>
    </submittedName>
</protein>
<feature type="transmembrane region" description="Helical" evidence="2">
    <location>
        <begin position="60"/>
        <end position="80"/>
    </location>
</feature>
<dbReference type="EMBL" id="AP025628">
    <property type="protein sequence ID" value="BDG59717.1"/>
    <property type="molecule type" value="Genomic_DNA"/>
</dbReference>
<gene>
    <name evidence="3" type="ORF">caldi_08070</name>
</gene>
<accession>A0AA35CIJ3</accession>
<evidence type="ECO:0000313" key="3">
    <source>
        <dbReference type="EMBL" id="BDG59717.1"/>
    </source>
</evidence>
<dbReference type="KEGG" id="cmic:caldi_08070"/>
<evidence type="ECO:0000256" key="2">
    <source>
        <dbReference type="SAM" id="Phobius"/>
    </source>
</evidence>
<sequence length="83" mass="9540">MEQTSQPRSTTAPRPHAPSQATAPSLSALADAPNEHRHRRRRHRPAWRRLWDRMRQWRQWPLFFLAVGVAVAVGALVAVISRL</sequence>
<proteinExistence type="predicted"/>
<organism evidence="3 4">
    <name type="scientific">Caldinitratiruptor microaerophilus</name>
    <dbReference type="NCBI Taxonomy" id="671077"/>
    <lineage>
        <taxon>Bacteria</taxon>
        <taxon>Bacillati</taxon>
        <taxon>Bacillota</taxon>
        <taxon>Clostridia</taxon>
        <taxon>Eubacteriales</taxon>
        <taxon>Symbiobacteriaceae</taxon>
        <taxon>Caldinitratiruptor</taxon>
    </lineage>
</organism>
<dbReference type="AlphaFoldDB" id="A0AA35CIJ3"/>
<keyword evidence="4" id="KW-1185">Reference proteome</keyword>
<evidence type="ECO:0000256" key="1">
    <source>
        <dbReference type="SAM" id="MobiDB-lite"/>
    </source>
</evidence>
<evidence type="ECO:0000313" key="4">
    <source>
        <dbReference type="Proteomes" id="UP001163687"/>
    </source>
</evidence>
<keyword evidence="2" id="KW-0812">Transmembrane</keyword>
<dbReference type="RefSeq" id="WP_264843821.1">
    <property type="nucleotide sequence ID" value="NZ_AP025628.1"/>
</dbReference>
<reference evidence="3" key="1">
    <citation type="submission" date="2022-03" db="EMBL/GenBank/DDBJ databases">
        <title>Complete genome sequence of Caldinitratiruptor microaerophilus.</title>
        <authorList>
            <person name="Mukaiyama R."/>
            <person name="Nishiyama T."/>
            <person name="Ueda K."/>
        </authorList>
    </citation>
    <scope>NUCLEOTIDE SEQUENCE</scope>
    <source>
        <strain evidence="3">JCM 16183</strain>
    </source>
</reference>
<feature type="compositionally biased region" description="Basic residues" evidence="1">
    <location>
        <begin position="36"/>
        <end position="45"/>
    </location>
</feature>
<feature type="compositionally biased region" description="Polar residues" evidence="1">
    <location>
        <begin position="1"/>
        <end position="12"/>
    </location>
</feature>
<keyword evidence="2" id="KW-1133">Transmembrane helix</keyword>
<feature type="region of interest" description="Disordered" evidence="1">
    <location>
        <begin position="1"/>
        <end position="45"/>
    </location>
</feature>
<keyword evidence="2" id="KW-0472">Membrane</keyword>
<dbReference type="Proteomes" id="UP001163687">
    <property type="component" value="Chromosome"/>
</dbReference>
<name>A0AA35CIJ3_9FIRM</name>